<dbReference type="GO" id="GO:0022857">
    <property type="term" value="F:transmembrane transporter activity"/>
    <property type="evidence" value="ECO:0007669"/>
    <property type="project" value="InterPro"/>
</dbReference>
<proteinExistence type="inferred from homology"/>
<evidence type="ECO:0000313" key="10">
    <source>
        <dbReference type="Proteomes" id="UP000276128"/>
    </source>
</evidence>
<evidence type="ECO:0000256" key="6">
    <source>
        <dbReference type="ARBA" id="ARBA00022989"/>
    </source>
</evidence>
<dbReference type="AlphaFoldDB" id="A0A430JIU7"/>
<dbReference type="RefSeq" id="WP_126139997.1">
    <property type="nucleotide sequence ID" value="NZ_RXHU01000014.1"/>
</dbReference>
<feature type="transmembrane region" description="Helical" evidence="8">
    <location>
        <begin position="237"/>
        <end position="263"/>
    </location>
</feature>
<feature type="transmembrane region" description="Helical" evidence="8">
    <location>
        <begin position="146"/>
        <end position="167"/>
    </location>
</feature>
<keyword evidence="4" id="KW-1003">Cell membrane</keyword>
<comment type="similarity">
    <text evidence="2">Belongs to the binding-protein-dependent transport system permease family. FecCD subfamily.</text>
</comment>
<name>A0A430JIU7_9BACL</name>
<keyword evidence="6 8" id="KW-1133">Transmembrane helix</keyword>
<evidence type="ECO:0000256" key="3">
    <source>
        <dbReference type="ARBA" id="ARBA00022448"/>
    </source>
</evidence>
<dbReference type="PANTHER" id="PTHR30472:SF68">
    <property type="entry name" value="FERRICHROME TRANSPORT SYSTEM PERMEASE PROTEIN FHUB"/>
    <property type="match status" value="1"/>
</dbReference>
<reference evidence="9 10" key="1">
    <citation type="submission" date="2018-12" db="EMBL/GenBank/DDBJ databases">
        <title>Bacillus ochoae sp. nov., Paenibacillus whitsoniae sp. nov., Paenibacillus spiritus sp. nov. Isolated from the Mars Exploration Rover during spacecraft assembly.</title>
        <authorList>
            <person name="Seuylemezian A."/>
            <person name="Vaishampayan P."/>
        </authorList>
    </citation>
    <scope>NUCLEOTIDE SEQUENCE [LARGE SCALE GENOMIC DNA]</scope>
    <source>
        <strain evidence="9 10">MER 54</strain>
    </source>
</reference>
<dbReference type="InterPro" id="IPR000522">
    <property type="entry name" value="ABC_transptr_permease_BtuC"/>
</dbReference>
<accession>A0A430JIU7</accession>
<comment type="caution">
    <text evidence="9">The sequence shown here is derived from an EMBL/GenBank/DDBJ whole genome shotgun (WGS) entry which is preliminary data.</text>
</comment>
<keyword evidence="5 8" id="KW-0812">Transmembrane</keyword>
<dbReference type="Pfam" id="PF01032">
    <property type="entry name" value="FecCD"/>
    <property type="match status" value="1"/>
</dbReference>
<dbReference type="SUPFAM" id="SSF81345">
    <property type="entry name" value="ABC transporter involved in vitamin B12 uptake, BtuC"/>
    <property type="match status" value="1"/>
</dbReference>
<organism evidence="9 10">
    <name type="scientific">Paenibacillus whitsoniae</name>
    <dbReference type="NCBI Taxonomy" id="2496558"/>
    <lineage>
        <taxon>Bacteria</taxon>
        <taxon>Bacillati</taxon>
        <taxon>Bacillota</taxon>
        <taxon>Bacilli</taxon>
        <taxon>Bacillales</taxon>
        <taxon>Paenibacillaceae</taxon>
        <taxon>Paenibacillus</taxon>
    </lineage>
</organism>
<evidence type="ECO:0000256" key="4">
    <source>
        <dbReference type="ARBA" id="ARBA00022475"/>
    </source>
</evidence>
<feature type="transmembrane region" description="Helical" evidence="8">
    <location>
        <begin position="299"/>
        <end position="324"/>
    </location>
</feature>
<evidence type="ECO:0000313" key="9">
    <source>
        <dbReference type="EMBL" id="RTE10997.1"/>
    </source>
</evidence>
<dbReference type="Gene3D" id="1.10.3470.10">
    <property type="entry name" value="ABC transporter involved in vitamin B12 uptake, BtuC"/>
    <property type="match status" value="1"/>
</dbReference>
<sequence>MSEGRTSPTKAVILLILAALAAAGTLWSLASGAVRVSPGEIARILSGVATEHYEIIWNIRLPRTIVAVLVGVSLSISGALLQGVMRNSMADPHIIGVSSGAGLFGIGVLILFPLHAYLLTPIAFAGGLGAAVLIYLLAWQGGTNPLRIILAGVAVSAMLNSGISALLTFYSDRVGGALMFLAGGLSARSWPHVELLLPYTLVGILLACLSSRGMNILMLGDAQAKALGIRVEPFKLYMTAIAVLLAASTVSVAGLLGFVGMLVPHAARLLVGHDYRWLLPACMLLGTAVMTVSDTAARLLLAPVEIPVGIVTGVLGAPFFLYLLRRRKM</sequence>
<keyword evidence="3" id="KW-0813">Transport</keyword>
<evidence type="ECO:0000256" key="2">
    <source>
        <dbReference type="ARBA" id="ARBA00007935"/>
    </source>
</evidence>
<dbReference type="OrthoDB" id="9811721at2"/>
<dbReference type="PANTHER" id="PTHR30472">
    <property type="entry name" value="FERRIC ENTEROBACTIN TRANSPORT SYSTEM PERMEASE PROTEIN"/>
    <property type="match status" value="1"/>
</dbReference>
<comment type="subcellular location">
    <subcellularLocation>
        <location evidence="1">Cell membrane</location>
        <topology evidence="1">Multi-pass membrane protein</topology>
    </subcellularLocation>
</comment>
<feature type="transmembrane region" description="Helical" evidence="8">
    <location>
        <begin position="61"/>
        <end position="81"/>
    </location>
</feature>
<evidence type="ECO:0000256" key="5">
    <source>
        <dbReference type="ARBA" id="ARBA00022692"/>
    </source>
</evidence>
<dbReference type="GO" id="GO:0005886">
    <property type="term" value="C:plasma membrane"/>
    <property type="evidence" value="ECO:0007669"/>
    <property type="project" value="UniProtKB-SubCell"/>
</dbReference>
<feature type="transmembrane region" description="Helical" evidence="8">
    <location>
        <begin position="118"/>
        <end position="139"/>
    </location>
</feature>
<dbReference type="CDD" id="cd06550">
    <property type="entry name" value="TM_ABC_iron-siderophores_like"/>
    <property type="match status" value="1"/>
</dbReference>
<protein>
    <submittedName>
        <fullName evidence="9">Iron ABC transporter permease</fullName>
    </submittedName>
</protein>
<dbReference type="FunFam" id="1.10.3470.10:FF:000001">
    <property type="entry name" value="Vitamin B12 ABC transporter permease BtuC"/>
    <property type="match status" value="1"/>
</dbReference>
<feature type="transmembrane region" description="Helical" evidence="8">
    <location>
        <begin position="93"/>
        <end position="112"/>
    </location>
</feature>
<evidence type="ECO:0000256" key="1">
    <source>
        <dbReference type="ARBA" id="ARBA00004651"/>
    </source>
</evidence>
<dbReference type="EMBL" id="RXHU01000014">
    <property type="protein sequence ID" value="RTE10997.1"/>
    <property type="molecule type" value="Genomic_DNA"/>
</dbReference>
<feature type="transmembrane region" description="Helical" evidence="8">
    <location>
        <begin position="197"/>
        <end position="217"/>
    </location>
</feature>
<gene>
    <name evidence="9" type="ORF">EJQ19_04490</name>
</gene>
<keyword evidence="10" id="KW-1185">Reference proteome</keyword>
<dbReference type="GO" id="GO:0033214">
    <property type="term" value="P:siderophore-iron import into cell"/>
    <property type="evidence" value="ECO:0007669"/>
    <property type="project" value="TreeGrafter"/>
</dbReference>
<evidence type="ECO:0000256" key="7">
    <source>
        <dbReference type="ARBA" id="ARBA00023136"/>
    </source>
</evidence>
<dbReference type="InterPro" id="IPR037294">
    <property type="entry name" value="ABC_BtuC-like"/>
</dbReference>
<evidence type="ECO:0000256" key="8">
    <source>
        <dbReference type="SAM" id="Phobius"/>
    </source>
</evidence>
<dbReference type="Proteomes" id="UP000276128">
    <property type="component" value="Unassembled WGS sequence"/>
</dbReference>
<keyword evidence="7 8" id="KW-0472">Membrane</keyword>